<keyword evidence="2" id="KW-0732">Signal</keyword>
<name>A0A941EAD0_9ACTN</name>
<dbReference type="PANTHER" id="PTHR35333">
    <property type="entry name" value="BETA-LACTAMASE"/>
    <property type="match status" value="1"/>
</dbReference>
<dbReference type="InterPro" id="IPR012338">
    <property type="entry name" value="Beta-lactam/transpept-like"/>
</dbReference>
<reference evidence="4" key="1">
    <citation type="submission" date="2021-04" db="EMBL/GenBank/DDBJ databases">
        <title>Genome based classification of Actinospica acidithermotolerans sp. nov., an actinobacterium isolated from an Indonesian hot spring.</title>
        <authorList>
            <person name="Kusuma A.B."/>
            <person name="Putra K.E."/>
            <person name="Nafisah S."/>
            <person name="Loh J."/>
            <person name="Nouioui I."/>
            <person name="Goodfellow M."/>
        </authorList>
    </citation>
    <scope>NUCLEOTIDE SEQUENCE</scope>
    <source>
        <strain evidence="4">MGRD01-02</strain>
    </source>
</reference>
<feature type="compositionally biased region" description="Polar residues" evidence="1">
    <location>
        <begin position="184"/>
        <end position="198"/>
    </location>
</feature>
<feature type="domain" description="Beta-lactamase class A catalytic" evidence="3">
    <location>
        <begin position="74"/>
        <end position="290"/>
    </location>
</feature>
<dbReference type="InterPro" id="IPR000871">
    <property type="entry name" value="Beta-lactam_class-A"/>
</dbReference>
<dbReference type="EMBL" id="JAGSOH010000022">
    <property type="protein sequence ID" value="MBR7826777.1"/>
    <property type="molecule type" value="Genomic_DNA"/>
</dbReference>
<feature type="region of interest" description="Disordered" evidence="1">
    <location>
        <begin position="180"/>
        <end position="208"/>
    </location>
</feature>
<evidence type="ECO:0000313" key="4">
    <source>
        <dbReference type="EMBL" id="MBR7826777.1"/>
    </source>
</evidence>
<dbReference type="GO" id="GO:0008800">
    <property type="term" value="F:beta-lactamase activity"/>
    <property type="evidence" value="ECO:0007669"/>
    <property type="project" value="InterPro"/>
</dbReference>
<proteinExistence type="predicted"/>
<sequence>MLNPVYPTKRVLALALAAALLAGCSSTATSPTASTTAKSSGTASTAAGSASPTASATTSAAFAALESRYHANLGLYAIDTGTGSTVAYNADKRFAFCSTFKTFATGILLQRDTNQQLSQVVKYTKADILSYAPITSQHLATGMTVSALMAAALDYSDNTAANLLLRQIGGPSAFQAALRAEGDATSNVDRNEPTLNSNTPGDTRDTTTPRTAAADLRTFALGSALTATRRAQLVAWLQANTTGGPYIRAAVPSGWKVGDKTGSGDYGARNDIAVIWPPDNAAPIVIAIYTNRGDNANATSNDALISDATKVALRPLTGQA</sequence>
<dbReference type="PANTHER" id="PTHR35333:SF3">
    <property type="entry name" value="BETA-LACTAMASE-TYPE TRANSPEPTIDASE FOLD CONTAINING PROTEIN"/>
    <property type="match status" value="1"/>
</dbReference>
<dbReference type="NCBIfam" id="NF033103">
    <property type="entry name" value="bla_class_A"/>
    <property type="match status" value="1"/>
</dbReference>
<evidence type="ECO:0000313" key="5">
    <source>
        <dbReference type="Proteomes" id="UP000676325"/>
    </source>
</evidence>
<dbReference type="GO" id="GO:0046677">
    <property type="term" value="P:response to antibiotic"/>
    <property type="evidence" value="ECO:0007669"/>
    <property type="project" value="InterPro"/>
</dbReference>
<evidence type="ECO:0000256" key="2">
    <source>
        <dbReference type="SAM" id="SignalP"/>
    </source>
</evidence>
<feature type="region of interest" description="Disordered" evidence="1">
    <location>
        <begin position="28"/>
        <end position="52"/>
    </location>
</feature>
<dbReference type="AlphaFoldDB" id="A0A941EAD0"/>
<dbReference type="GO" id="GO:0030655">
    <property type="term" value="P:beta-lactam antibiotic catabolic process"/>
    <property type="evidence" value="ECO:0007669"/>
    <property type="project" value="InterPro"/>
</dbReference>
<dbReference type="SUPFAM" id="SSF56601">
    <property type="entry name" value="beta-lactamase/transpeptidase-like"/>
    <property type="match status" value="1"/>
</dbReference>
<dbReference type="RefSeq" id="WP_212517920.1">
    <property type="nucleotide sequence ID" value="NZ_JAGSOH010000022.1"/>
</dbReference>
<protein>
    <submittedName>
        <fullName evidence="4">Class A beta-lactamase</fullName>
    </submittedName>
</protein>
<dbReference type="PRINTS" id="PR00118">
    <property type="entry name" value="BLACTAMASEA"/>
</dbReference>
<feature type="signal peptide" evidence="2">
    <location>
        <begin position="1"/>
        <end position="28"/>
    </location>
</feature>
<feature type="chain" id="PRO_5039456483" evidence="2">
    <location>
        <begin position="29"/>
        <end position="320"/>
    </location>
</feature>
<evidence type="ECO:0000256" key="1">
    <source>
        <dbReference type="SAM" id="MobiDB-lite"/>
    </source>
</evidence>
<gene>
    <name evidence="4" type="primary">bla</name>
    <name evidence="4" type="ORF">KDK95_10725</name>
</gene>
<dbReference type="Gene3D" id="3.40.710.10">
    <property type="entry name" value="DD-peptidase/beta-lactamase superfamily"/>
    <property type="match status" value="1"/>
</dbReference>
<accession>A0A941EAD0</accession>
<comment type="caution">
    <text evidence="4">The sequence shown here is derived from an EMBL/GenBank/DDBJ whole genome shotgun (WGS) entry which is preliminary data.</text>
</comment>
<dbReference type="Pfam" id="PF13354">
    <property type="entry name" value="Beta-lactamase2"/>
    <property type="match status" value="1"/>
</dbReference>
<keyword evidence="5" id="KW-1185">Reference proteome</keyword>
<dbReference type="Proteomes" id="UP000676325">
    <property type="component" value="Unassembled WGS sequence"/>
</dbReference>
<dbReference type="InterPro" id="IPR045155">
    <property type="entry name" value="Beta-lactam_cat"/>
</dbReference>
<evidence type="ECO:0000259" key="3">
    <source>
        <dbReference type="Pfam" id="PF13354"/>
    </source>
</evidence>
<organism evidence="4 5">
    <name type="scientific">Actinospica acidithermotolerans</name>
    <dbReference type="NCBI Taxonomy" id="2828514"/>
    <lineage>
        <taxon>Bacteria</taxon>
        <taxon>Bacillati</taxon>
        <taxon>Actinomycetota</taxon>
        <taxon>Actinomycetes</taxon>
        <taxon>Catenulisporales</taxon>
        <taxon>Actinospicaceae</taxon>
        <taxon>Actinospica</taxon>
    </lineage>
</organism>